<dbReference type="Proteomes" id="UP000185934">
    <property type="component" value="Chromosome"/>
</dbReference>
<dbReference type="Pfam" id="PF12146">
    <property type="entry name" value="Hydrolase_4"/>
    <property type="match status" value="1"/>
</dbReference>
<evidence type="ECO:0000313" key="7">
    <source>
        <dbReference type="Proteomes" id="UP000185934"/>
    </source>
</evidence>
<keyword evidence="6" id="KW-0378">Hydrolase</keyword>
<dbReference type="PANTHER" id="PTHR11614">
    <property type="entry name" value="PHOSPHOLIPASE-RELATED"/>
    <property type="match status" value="1"/>
</dbReference>
<reference evidence="7" key="1">
    <citation type="submission" date="2016-11" db="EMBL/GenBank/DDBJ databases">
        <title>Dehalogenimonas formicexedens sp. nov., a chlorinated alkane respiring bacterium isolated from contaminated groundwater.</title>
        <authorList>
            <person name="Key T.A."/>
            <person name="Bowman K.S."/>
            <person name="Lee I."/>
            <person name="Chun J."/>
            <person name="Albuquerque L."/>
            <person name="da Costa M.S."/>
            <person name="Rainey F.A."/>
            <person name="Moe W.M."/>
        </authorList>
    </citation>
    <scope>NUCLEOTIDE SEQUENCE [LARGE SCALE GENOMIC DNA]</scope>
    <source>
        <strain evidence="7">NSZ-14</strain>
    </source>
</reference>
<evidence type="ECO:0000256" key="1">
    <source>
        <dbReference type="ARBA" id="ARBA00001613"/>
    </source>
</evidence>
<dbReference type="InterPro" id="IPR051044">
    <property type="entry name" value="MAG_DAG_Lipase"/>
</dbReference>
<comment type="similarity">
    <text evidence="2">Belongs to the AB hydrolase superfamily.</text>
</comment>
<dbReference type="EMBL" id="CP018258">
    <property type="protein sequence ID" value="APV44428.1"/>
    <property type="molecule type" value="Genomic_DNA"/>
</dbReference>
<evidence type="ECO:0000256" key="3">
    <source>
        <dbReference type="ARBA" id="ARBA00013254"/>
    </source>
</evidence>
<dbReference type="GO" id="GO:0047372">
    <property type="term" value="F:monoacylglycerol lipase activity"/>
    <property type="evidence" value="ECO:0007669"/>
    <property type="project" value="UniProtKB-EC"/>
</dbReference>
<dbReference type="EC" id="3.1.1.23" evidence="3"/>
<protein>
    <recommendedName>
        <fullName evidence="4">Monoacylglycerol lipase</fullName>
        <ecNumber evidence="3">3.1.1.23</ecNumber>
    </recommendedName>
</protein>
<dbReference type="AlphaFoldDB" id="A0A1P8F7J6"/>
<comment type="catalytic activity">
    <reaction evidence="1">
        <text>Hydrolyzes glycerol monoesters of long-chain fatty acids.</text>
        <dbReference type="EC" id="3.1.1.23"/>
    </reaction>
</comment>
<dbReference type="RefSeq" id="WP_076004112.1">
    <property type="nucleotide sequence ID" value="NZ_CP018258.1"/>
</dbReference>
<feature type="domain" description="Serine aminopeptidase S33" evidence="5">
    <location>
        <begin position="27"/>
        <end position="260"/>
    </location>
</feature>
<sequence>MTHLEGKFQVARHLSLFYQAWLPDNRQKAIIILVHGLADHSGRYRNVVNHLLPRGYAIWTYDQRGHGQSPGPRCYVNHFADLIDDLKDFTSFVASQNPGAPIFVVGHSMGALESISLATGNPQSIAGYALSGLLLKTGQNIPKLLMSASRGLSTLLPHLGVQTIECEAISRDESVVKAYISDPLVYTGKVPARMGAELITFMATVQTKLSEVRSPILLLHGSADRLASASSSQMAYDTVLSADKELHIFPGCYHEIFNEPCHDFVLGTLTKWLDRHLPA</sequence>
<gene>
    <name evidence="6" type="ORF">Dform_01093</name>
</gene>
<accession>A0A1P8F7J6</accession>
<dbReference type="InterPro" id="IPR029058">
    <property type="entry name" value="AB_hydrolase_fold"/>
</dbReference>
<proteinExistence type="inferred from homology"/>
<evidence type="ECO:0000313" key="6">
    <source>
        <dbReference type="EMBL" id="APV44428.1"/>
    </source>
</evidence>
<dbReference type="Gene3D" id="3.40.50.1820">
    <property type="entry name" value="alpha/beta hydrolase"/>
    <property type="match status" value="1"/>
</dbReference>
<dbReference type="STRING" id="1839801.Dform_01093"/>
<dbReference type="InterPro" id="IPR022742">
    <property type="entry name" value="Hydrolase_4"/>
</dbReference>
<dbReference type="OrthoDB" id="9806902at2"/>
<evidence type="ECO:0000256" key="2">
    <source>
        <dbReference type="ARBA" id="ARBA00008645"/>
    </source>
</evidence>
<dbReference type="FunFam" id="3.40.50.1820:FF:000117">
    <property type="entry name" value="Monoglyceride lipase, putative"/>
    <property type="match status" value="1"/>
</dbReference>
<evidence type="ECO:0000259" key="5">
    <source>
        <dbReference type="Pfam" id="PF12146"/>
    </source>
</evidence>
<keyword evidence="7" id="KW-1185">Reference proteome</keyword>
<evidence type="ECO:0000256" key="4">
    <source>
        <dbReference type="ARBA" id="ARBA00071261"/>
    </source>
</evidence>
<organism evidence="6 7">
    <name type="scientific">Dehalogenimonas formicexedens</name>
    <dbReference type="NCBI Taxonomy" id="1839801"/>
    <lineage>
        <taxon>Bacteria</taxon>
        <taxon>Bacillati</taxon>
        <taxon>Chloroflexota</taxon>
        <taxon>Dehalococcoidia</taxon>
        <taxon>Dehalococcoidales</taxon>
        <taxon>Dehalococcoidaceae</taxon>
        <taxon>Dehalogenimonas</taxon>
    </lineage>
</organism>
<dbReference type="KEGG" id="dfo:Dform_01093"/>
<dbReference type="SUPFAM" id="SSF53474">
    <property type="entry name" value="alpha/beta-Hydrolases"/>
    <property type="match status" value="1"/>
</dbReference>
<name>A0A1P8F7J6_9CHLR</name>